<dbReference type="Pfam" id="PF01098">
    <property type="entry name" value="FTSW_RODA_SPOVE"/>
    <property type="match status" value="1"/>
</dbReference>
<evidence type="ECO:0000256" key="6">
    <source>
        <dbReference type="SAM" id="Phobius"/>
    </source>
</evidence>
<name>A0A850EK44_9BACL</name>
<feature type="transmembrane region" description="Helical" evidence="6">
    <location>
        <begin position="287"/>
        <end position="308"/>
    </location>
</feature>
<organism evidence="7 8">
    <name type="scientific">Paenibacillus agri</name>
    <dbReference type="NCBI Taxonomy" id="2744309"/>
    <lineage>
        <taxon>Bacteria</taxon>
        <taxon>Bacillati</taxon>
        <taxon>Bacillota</taxon>
        <taxon>Bacilli</taxon>
        <taxon>Bacillales</taxon>
        <taxon>Paenibacillaceae</taxon>
        <taxon>Paenibacillus</taxon>
    </lineage>
</organism>
<feature type="transmembrane region" description="Helical" evidence="6">
    <location>
        <begin position="320"/>
        <end position="341"/>
    </location>
</feature>
<feature type="transmembrane region" description="Helical" evidence="6">
    <location>
        <begin position="139"/>
        <end position="157"/>
    </location>
</feature>
<dbReference type="InterPro" id="IPR001182">
    <property type="entry name" value="FtsW/RodA"/>
</dbReference>
<dbReference type="GO" id="GO:0051301">
    <property type="term" value="P:cell division"/>
    <property type="evidence" value="ECO:0007669"/>
    <property type="project" value="InterPro"/>
</dbReference>
<dbReference type="PANTHER" id="PTHR30474">
    <property type="entry name" value="CELL CYCLE PROTEIN"/>
    <property type="match status" value="1"/>
</dbReference>
<keyword evidence="5 6" id="KW-0472">Membrane</keyword>
<reference evidence="7" key="1">
    <citation type="submission" date="2020-06" db="EMBL/GenBank/DDBJ databases">
        <title>Paenibacillus sp. nov., isolated from soil.</title>
        <authorList>
            <person name="Seo Y.L."/>
        </authorList>
    </citation>
    <scope>NUCLEOTIDE SEQUENCE [LARGE SCALE GENOMIC DNA]</scope>
    <source>
        <strain evidence="7">JW14</strain>
    </source>
</reference>
<keyword evidence="3" id="KW-0133">Cell shape</keyword>
<feature type="transmembrane region" description="Helical" evidence="6">
    <location>
        <begin position="163"/>
        <end position="179"/>
    </location>
</feature>
<feature type="transmembrane region" description="Helical" evidence="6">
    <location>
        <begin position="12"/>
        <end position="30"/>
    </location>
</feature>
<feature type="transmembrane region" description="Helical" evidence="6">
    <location>
        <begin position="111"/>
        <end position="127"/>
    </location>
</feature>
<dbReference type="InterPro" id="IPR018365">
    <property type="entry name" value="Cell_cycle_FtsW-rel_CS"/>
</dbReference>
<evidence type="ECO:0000256" key="5">
    <source>
        <dbReference type="ARBA" id="ARBA00023136"/>
    </source>
</evidence>
<dbReference type="GO" id="GO:0015648">
    <property type="term" value="F:lipid-linked peptidoglycan transporter activity"/>
    <property type="evidence" value="ECO:0007669"/>
    <property type="project" value="TreeGrafter"/>
</dbReference>
<evidence type="ECO:0000256" key="3">
    <source>
        <dbReference type="ARBA" id="ARBA00022960"/>
    </source>
</evidence>
<dbReference type="EMBL" id="JABWCS010000192">
    <property type="protein sequence ID" value="NUU59754.1"/>
    <property type="molecule type" value="Genomic_DNA"/>
</dbReference>
<proteinExistence type="predicted"/>
<accession>A0A850EK44</accession>
<evidence type="ECO:0000313" key="7">
    <source>
        <dbReference type="EMBL" id="NUU59754.1"/>
    </source>
</evidence>
<evidence type="ECO:0000256" key="2">
    <source>
        <dbReference type="ARBA" id="ARBA00022692"/>
    </source>
</evidence>
<comment type="subcellular location">
    <subcellularLocation>
        <location evidence="1">Membrane</location>
        <topology evidence="1">Multi-pass membrane protein</topology>
    </subcellularLocation>
</comment>
<evidence type="ECO:0000256" key="4">
    <source>
        <dbReference type="ARBA" id="ARBA00022989"/>
    </source>
</evidence>
<feature type="transmembrane region" description="Helical" evidence="6">
    <location>
        <begin position="75"/>
        <end position="91"/>
    </location>
</feature>
<sequence>MLEKLKRVDPVIVVVLILLMSISIFSIYSVTVGRISPLKLDGFHLQMLKYDLLGFIAFFVLAFVDYKLFIRYGKYIYALGLGLLVLVIFIGKEQNGAQGWLKLGNLTLQPAELFKLVLILFLASFLLRKQGAVLTFWRGVMPIGLLTLLPFVLVLVQNDLGNALSYIVIMLGLVWIGNIKFRHALIGLLLIVVTGAGLALSYIHYHDQAVHFLGETIGRKHLIARLDPWLVPDLATADASYHTKNAKIAIASGGMGGEGYMNGDSVQAGRVPYTYSDAIFVQIAEEFGFLGSAFVLLLFFILIHRMIVISLECRERSGTFLIIGVAAMLLYQILENIGAFIGLMPLTGITLPFISYGGTSVLINMAAMGIVMSVHLHGGEAEPDFPVPSAGSANPRMLKV</sequence>
<dbReference type="PANTHER" id="PTHR30474:SF1">
    <property type="entry name" value="PEPTIDOGLYCAN GLYCOSYLTRANSFERASE MRDB"/>
    <property type="match status" value="1"/>
</dbReference>
<dbReference type="AlphaFoldDB" id="A0A850EK44"/>
<feature type="transmembrane region" description="Helical" evidence="6">
    <location>
        <begin position="186"/>
        <end position="205"/>
    </location>
</feature>
<dbReference type="RefSeq" id="WP_175370381.1">
    <property type="nucleotide sequence ID" value="NZ_JABWCS010000192.1"/>
</dbReference>
<dbReference type="GO" id="GO:0008360">
    <property type="term" value="P:regulation of cell shape"/>
    <property type="evidence" value="ECO:0007669"/>
    <property type="project" value="UniProtKB-KW"/>
</dbReference>
<keyword evidence="4 6" id="KW-1133">Transmembrane helix</keyword>
<gene>
    <name evidence="7" type="ORF">HPT30_05220</name>
</gene>
<comment type="caution">
    <text evidence="7">The sequence shown here is derived from an EMBL/GenBank/DDBJ whole genome shotgun (WGS) entry which is preliminary data.</text>
</comment>
<protein>
    <submittedName>
        <fullName evidence="7">Rod shape-determining protein RodA</fullName>
    </submittedName>
</protein>
<evidence type="ECO:0000313" key="8">
    <source>
        <dbReference type="Proteomes" id="UP000564806"/>
    </source>
</evidence>
<keyword evidence="2 6" id="KW-0812">Transmembrane</keyword>
<dbReference type="GO" id="GO:0005886">
    <property type="term" value="C:plasma membrane"/>
    <property type="evidence" value="ECO:0007669"/>
    <property type="project" value="TreeGrafter"/>
</dbReference>
<dbReference type="Proteomes" id="UP000564806">
    <property type="component" value="Unassembled WGS sequence"/>
</dbReference>
<evidence type="ECO:0000256" key="1">
    <source>
        <dbReference type="ARBA" id="ARBA00004141"/>
    </source>
</evidence>
<dbReference type="PROSITE" id="PS00428">
    <property type="entry name" value="FTSW_RODA_SPOVE"/>
    <property type="match status" value="1"/>
</dbReference>
<keyword evidence="8" id="KW-1185">Reference proteome</keyword>
<feature type="transmembrane region" description="Helical" evidence="6">
    <location>
        <begin position="353"/>
        <end position="374"/>
    </location>
</feature>
<feature type="transmembrane region" description="Helical" evidence="6">
    <location>
        <begin position="50"/>
        <end position="68"/>
    </location>
</feature>
<dbReference type="GO" id="GO:0032153">
    <property type="term" value="C:cell division site"/>
    <property type="evidence" value="ECO:0007669"/>
    <property type="project" value="TreeGrafter"/>
</dbReference>